<feature type="compositionally biased region" description="Basic residues" evidence="1">
    <location>
        <begin position="149"/>
        <end position="160"/>
    </location>
</feature>
<protein>
    <submittedName>
        <fullName evidence="2">Uncharacterized protein</fullName>
    </submittedName>
</protein>
<reference evidence="2 3" key="1">
    <citation type="journal article" date="2019" name="Sci. Rep.">
        <title>Orb-weaving spider Araneus ventricosus genome elucidates the spidroin gene catalogue.</title>
        <authorList>
            <person name="Kono N."/>
            <person name="Nakamura H."/>
            <person name="Ohtoshi R."/>
            <person name="Moran D.A.P."/>
            <person name="Shinohara A."/>
            <person name="Yoshida Y."/>
            <person name="Fujiwara M."/>
            <person name="Mori M."/>
            <person name="Tomita M."/>
            <person name="Arakawa K."/>
        </authorList>
    </citation>
    <scope>NUCLEOTIDE SEQUENCE [LARGE SCALE GENOMIC DNA]</scope>
</reference>
<feature type="region of interest" description="Disordered" evidence="1">
    <location>
        <begin position="149"/>
        <end position="172"/>
    </location>
</feature>
<feature type="compositionally biased region" description="Polar residues" evidence="1">
    <location>
        <begin position="161"/>
        <end position="172"/>
    </location>
</feature>
<dbReference type="EMBL" id="BGPR01018675">
    <property type="protein sequence ID" value="GBN79825.1"/>
    <property type="molecule type" value="Genomic_DNA"/>
</dbReference>
<gene>
    <name evidence="2" type="ORF">AVEN_80706_1</name>
</gene>
<comment type="caution">
    <text evidence="2">The sequence shown here is derived from an EMBL/GenBank/DDBJ whole genome shotgun (WGS) entry which is preliminary data.</text>
</comment>
<dbReference type="AlphaFoldDB" id="A0A4Y2RXV4"/>
<name>A0A4Y2RXV4_ARAVE</name>
<evidence type="ECO:0000256" key="1">
    <source>
        <dbReference type="SAM" id="MobiDB-lite"/>
    </source>
</evidence>
<keyword evidence="3" id="KW-1185">Reference proteome</keyword>
<evidence type="ECO:0000313" key="3">
    <source>
        <dbReference type="Proteomes" id="UP000499080"/>
    </source>
</evidence>
<dbReference type="Proteomes" id="UP000499080">
    <property type="component" value="Unassembled WGS sequence"/>
</dbReference>
<evidence type="ECO:0000313" key="2">
    <source>
        <dbReference type="EMBL" id="GBN79825.1"/>
    </source>
</evidence>
<proteinExistence type="predicted"/>
<accession>A0A4Y2RXV4</accession>
<sequence>MWGKGMWHPLIIECNSINDKRIPSIERKFIYDQRTTRIAFIGSLDNKETEKLQKRKKRKQKDILQETVSVDNDTYKMKIARNSLNEKIDEVDLSSSHSASQIRSKLTSTALVSDRFGVSDRATAVIASSVLYDRGMISEKDTPLVIDKSKKRRGKHRTSHRTNYGSDNSNKGNIFDGRKDNTIFQEIIGSKIYRRIRKECDS</sequence>
<organism evidence="2 3">
    <name type="scientific">Araneus ventricosus</name>
    <name type="common">Orbweaver spider</name>
    <name type="synonym">Epeira ventricosa</name>
    <dbReference type="NCBI Taxonomy" id="182803"/>
    <lineage>
        <taxon>Eukaryota</taxon>
        <taxon>Metazoa</taxon>
        <taxon>Ecdysozoa</taxon>
        <taxon>Arthropoda</taxon>
        <taxon>Chelicerata</taxon>
        <taxon>Arachnida</taxon>
        <taxon>Araneae</taxon>
        <taxon>Araneomorphae</taxon>
        <taxon>Entelegynae</taxon>
        <taxon>Araneoidea</taxon>
        <taxon>Araneidae</taxon>
        <taxon>Araneus</taxon>
    </lineage>
</organism>
<dbReference type="OrthoDB" id="6783620at2759"/>